<evidence type="ECO:0000259" key="5">
    <source>
        <dbReference type="Pfam" id="PF01494"/>
    </source>
</evidence>
<evidence type="ECO:0000256" key="3">
    <source>
        <dbReference type="ARBA" id="ARBA00023002"/>
    </source>
</evidence>
<dbReference type="PANTHER" id="PTHR46972">
    <property type="entry name" value="MONOOXYGENASE ASQM-RELATED"/>
    <property type="match status" value="1"/>
</dbReference>
<dbReference type="OrthoDB" id="655030at2759"/>
<evidence type="ECO:0000256" key="4">
    <source>
        <dbReference type="ARBA" id="ARBA00023033"/>
    </source>
</evidence>
<dbReference type="EMBL" id="CAJNOJ010000073">
    <property type="protein sequence ID" value="CAF1037038.1"/>
    <property type="molecule type" value="Genomic_DNA"/>
</dbReference>
<evidence type="ECO:0000313" key="6">
    <source>
        <dbReference type="EMBL" id="CAF1037038.1"/>
    </source>
</evidence>
<keyword evidence="1" id="KW-0285">Flavoprotein</keyword>
<sequence>MQTEDVFIIAGAGIGGLATALALEKNGFSYEIYERDADFHSRRQGYSLTIQKNGFEALQELGVGEHVREMGKDSVICGTTTYNHLGEIIFSKAKRKNNRYDFNNFAVPRQSLRECLMSELKSNIIHWNKEILRYELIEGHPHRIQVIFTDHTSTFGRALIACDGVHSAIRRQALGDDLNYLGVWAINGIASHQQNPIFVNQTVQMLDGNSRLFIKPYSLDKSMWQLTFQVLKDDHTYNQNDLNDLLRKAKYITKDWHEPMMKLINDTSVSDVRGGPIFDRDPLETMGKDLACVAMLGDAVHPMSPFKGQGANQALMDAVNLVKFLMKYRGKSDGIEQAFSDFEVEMLKRSKRYVLQSRSAVEFLHTNNALRNETMSHFVRGKLSRE</sequence>
<feature type="domain" description="FAD-binding" evidence="5">
    <location>
        <begin position="294"/>
        <end position="331"/>
    </location>
</feature>
<evidence type="ECO:0000313" key="8">
    <source>
        <dbReference type="Proteomes" id="UP000663828"/>
    </source>
</evidence>
<dbReference type="InterPro" id="IPR036188">
    <property type="entry name" value="FAD/NAD-bd_sf"/>
</dbReference>
<comment type="caution">
    <text evidence="7">The sequence shown here is derived from an EMBL/GenBank/DDBJ whole genome shotgun (WGS) entry which is preliminary data.</text>
</comment>
<dbReference type="Proteomes" id="UP000663828">
    <property type="component" value="Unassembled WGS sequence"/>
</dbReference>
<organism evidence="7 8">
    <name type="scientific">Adineta ricciae</name>
    <name type="common">Rotifer</name>
    <dbReference type="NCBI Taxonomy" id="249248"/>
    <lineage>
        <taxon>Eukaryota</taxon>
        <taxon>Metazoa</taxon>
        <taxon>Spiralia</taxon>
        <taxon>Gnathifera</taxon>
        <taxon>Rotifera</taxon>
        <taxon>Eurotatoria</taxon>
        <taxon>Bdelloidea</taxon>
        <taxon>Adinetida</taxon>
        <taxon>Adinetidae</taxon>
        <taxon>Adineta</taxon>
    </lineage>
</organism>
<dbReference type="Proteomes" id="UP000663852">
    <property type="component" value="Unassembled WGS sequence"/>
</dbReference>
<dbReference type="Gene3D" id="3.50.50.60">
    <property type="entry name" value="FAD/NAD(P)-binding domain"/>
    <property type="match status" value="1"/>
</dbReference>
<proteinExistence type="predicted"/>
<keyword evidence="8" id="KW-1185">Reference proteome</keyword>
<keyword evidence="4" id="KW-0503">Monooxygenase</keyword>
<protein>
    <recommendedName>
        <fullName evidence="5">FAD-binding domain-containing protein</fullName>
    </recommendedName>
</protein>
<dbReference type="InterPro" id="IPR002938">
    <property type="entry name" value="FAD-bd"/>
</dbReference>
<keyword evidence="2" id="KW-0274">FAD</keyword>
<name>A0A814V3S4_ADIRI</name>
<dbReference type="GO" id="GO:0071949">
    <property type="term" value="F:FAD binding"/>
    <property type="evidence" value="ECO:0007669"/>
    <property type="project" value="InterPro"/>
</dbReference>
<dbReference type="EMBL" id="CAJNOR010001686">
    <property type="protein sequence ID" value="CAF1183892.1"/>
    <property type="molecule type" value="Genomic_DNA"/>
</dbReference>
<dbReference type="SUPFAM" id="SSF51905">
    <property type="entry name" value="FAD/NAD(P)-binding domain"/>
    <property type="match status" value="1"/>
</dbReference>
<dbReference type="Pfam" id="PF01494">
    <property type="entry name" value="FAD_binding_3"/>
    <property type="match status" value="2"/>
</dbReference>
<dbReference type="PANTHER" id="PTHR46972:SF1">
    <property type="entry name" value="FAD DEPENDENT OXIDOREDUCTASE DOMAIN-CONTAINING PROTEIN"/>
    <property type="match status" value="1"/>
</dbReference>
<dbReference type="GO" id="GO:0004497">
    <property type="term" value="F:monooxygenase activity"/>
    <property type="evidence" value="ECO:0007669"/>
    <property type="project" value="UniProtKB-KW"/>
</dbReference>
<dbReference type="PRINTS" id="PR00420">
    <property type="entry name" value="RNGMNOXGNASE"/>
</dbReference>
<reference evidence="7" key="1">
    <citation type="submission" date="2021-02" db="EMBL/GenBank/DDBJ databases">
        <authorList>
            <person name="Nowell W R."/>
        </authorList>
    </citation>
    <scope>NUCLEOTIDE SEQUENCE</scope>
</reference>
<gene>
    <name evidence="6" type="ORF">EDS130_LOCUS16719</name>
    <name evidence="7" type="ORF">XAT740_LOCUS22733</name>
</gene>
<evidence type="ECO:0000256" key="2">
    <source>
        <dbReference type="ARBA" id="ARBA00022827"/>
    </source>
</evidence>
<accession>A0A814V3S4</accession>
<evidence type="ECO:0000313" key="7">
    <source>
        <dbReference type="EMBL" id="CAF1183892.1"/>
    </source>
</evidence>
<keyword evidence="3" id="KW-0560">Oxidoreductase</keyword>
<evidence type="ECO:0000256" key="1">
    <source>
        <dbReference type="ARBA" id="ARBA00022630"/>
    </source>
</evidence>
<feature type="domain" description="FAD-binding" evidence="5">
    <location>
        <begin position="6"/>
        <end position="173"/>
    </location>
</feature>
<dbReference type="AlphaFoldDB" id="A0A814V3S4"/>